<sequence>MTPRALDPFLDFPQALRAAGFPASPDRTETFITAVGLLGPTGIDDIRRAAHAVYGPGPERQPIFDTVFDMVFLGRHLAAPVPGEPEDLPQSFDAGAFEDLPVPDDEDPSGGEATAAERLFARAIAAGDEDAGLRAFMRALPERLPRRRSRRRMPGKGRLPDARRAFRQMLRRDGEITRLPTQRRMTRERRVLLLIDVSGSMKDGTDGALRLAHALQQGGERVECFTLGTRLTRVTRALGHKNRDQALTLASGLVADWDGGTRLGEALAVFLSIPRFAAHARGALVIVVSDGLERGGPEALVASMERLSALAWSVLWLSPLAADPAYRPETGAMRAILPLLDRLGDGSTPPAIASEILDFRKGLR</sequence>
<organism evidence="2 3">
    <name type="scientific">Sedimentitalea xiamensis</name>
    <dbReference type="NCBI Taxonomy" id="3050037"/>
    <lineage>
        <taxon>Bacteria</taxon>
        <taxon>Pseudomonadati</taxon>
        <taxon>Pseudomonadota</taxon>
        <taxon>Alphaproteobacteria</taxon>
        <taxon>Rhodobacterales</taxon>
        <taxon>Paracoccaceae</taxon>
        <taxon>Sedimentitalea</taxon>
    </lineage>
</organism>
<dbReference type="Proteomes" id="UP001227126">
    <property type="component" value="Unassembled WGS sequence"/>
</dbReference>
<dbReference type="SUPFAM" id="SSF53300">
    <property type="entry name" value="vWA-like"/>
    <property type="match status" value="1"/>
</dbReference>
<dbReference type="InterPro" id="IPR036465">
    <property type="entry name" value="vWFA_dom_sf"/>
</dbReference>
<dbReference type="Pfam" id="PF05762">
    <property type="entry name" value="VWA_CoxE"/>
    <property type="match status" value="1"/>
</dbReference>
<gene>
    <name evidence="2" type="ORF">QO034_16235</name>
</gene>
<dbReference type="RefSeq" id="WP_284486574.1">
    <property type="nucleotide sequence ID" value="NZ_JASNJE010000022.1"/>
</dbReference>
<reference evidence="2 3" key="1">
    <citation type="submission" date="2023-05" db="EMBL/GenBank/DDBJ databases">
        <title>Sedimentitalea sp. nov. JM2-8.</title>
        <authorList>
            <person name="Huang J."/>
        </authorList>
    </citation>
    <scope>NUCLEOTIDE SEQUENCE [LARGE SCALE GENOMIC DNA]</scope>
    <source>
        <strain evidence="2 3">JM2-8</strain>
    </source>
</reference>
<keyword evidence="3" id="KW-1185">Reference proteome</keyword>
<accession>A0ABT7FI80</accession>
<evidence type="ECO:0000313" key="3">
    <source>
        <dbReference type="Proteomes" id="UP001227126"/>
    </source>
</evidence>
<dbReference type="InterPro" id="IPR008912">
    <property type="entry name" value="Uncharacterised_CoxE"/>
</dbReference>
<dbReference type="InterPro" id="IPR011195">
    <property type="entry name" value="UCP010256"/>
</dbReference>
<proteinExistence type="predicted"/>
<evidence type="ECO:0000256" key="1">
    <source>
        <dbReference type="SAM" id="MobiDB-lite"/>
    </source>
</evidence>
<comment type="caution">
    <text evidence="2">The sequence shown here is derived from an EMBL/GenBank/DDBJ whole genome shotgun (WGS) entry which is preliminary data.</text>
</comment>
<dbReference type="CDD" id="cd00198">
    <property type="entry name" value="vWFA"/>
    <property type="match status" value="1"/>
</dbReference>
<dbReference type="PIRSF" id="PIRSF010256">
    <property type="entry name" value="CoxE_vWa"/>
    <property type="match status" value="1"/>
</dbReference>
<name>A0ABT7FI80_9RHOB</name>
<evidence type="ECO:0000313" key="2">
    <source>
        <dbReference type="EMBL" id="MDK3074643.1"/>
    </source>
</evidence>
<dbReference type="PANTHER" id="PTHR39338:SF6">
    <property type="entry name" value="BLL5662 PROTEIN"/>
    <property type="match status" value="1"/>
</dbReference>
<protein>
    <submittedName>
        <fullName evidence="2">VWA domain-containing protein</fullName>
    </submittedName>
</protein>
<feature type="region of interest" description="Disordered" evidence="1">
    <location>
        <begin position="82"/>
        <end position="112"/>
    </location>
</feature>
<dbReference type="Gene3D" id="3.40.50.410">
    <property type="entry name" value="von Willebrand factor, type A domain"/>
    <property type="match status" value="1"/>
</dbReference>
<dbReference type="EMBL" id="JASNJE010000022">
    <property type="protein sequence ID" value="MDK3074643.1"/>
    <property type="molecule type" value="Genomic_DNA"/>
</dbReference>
<dbReference type="PANTHER" id="PTHR39338">
    <property type="entry name" value="BLL5662 PROTEIN-RELATED"/>
    <property type="match status" value="1"/>
</dbReference>